<dbReference type="InParanoid" id="H1Z4B9"/>
<reference evidence="1 2" key="1">
    <citation type="submission" date="2011-10" db="EMBL/GenBank/DDBJ databases">
        <title>The Improved High-Quality Draft genome of Methanoplanus limicola DSM 2279.</title>
        <authorList>
            <consortium name="US DOE Joint Genome Institute (JGI-PGF)"/>
            <person name="Lucas S."/>
            <person name="Copeland A."/>
            <person name="Lapidus A."/>
            <person name="Glavina del Rio T."/>
            <person name="Dalin E."/>
            <person name="Tice H."/>
            <person name="Bruce D."/>
            <person name="Goodwin L."/>
            <person name="Pitluck S."/>
            <person name="Peters L."/>
            <person name="Mikhailova N."/>
            <person name="Lu M."/>
            <person name="Kyrpides N."/>
            <person name="Mavromatis K."/>
            <person name="Ivanova N."/>
            <person name="Markowitz V."/>
            <person name="Cheng J.-F."/>
            <person name="Hugenholtz P."/>
            <person name="Woyke T."/>
            <person name="Wu D."/>
            <person name="Wirth R."/>
            <person name="Brambilla E.-M."/>
            <person name="Klenk H.-P."/>
            <person name="Eisen J.A."/>
        </authorList>
    </citation>
    <scope>NUCLEOTIDE SEQUENCE [LARGE SCALE GENOMIC DNA]</scope>
    <source>
        <strain evidence="1 2">DSM 2279</strain>
    </source>
</reference>
<evidence type="ECO:0000313" key="2">
    <source>
        <dbReference type="Proteomes" id="UP000005741"/>
    </source>
</evidence>
<proteinExistence type="predicted"/>
<dbReference type="RefSeq" id="WP_004079152.1">
    <property type="nucleotide sequence ID" value="NZ_CM001436.1"/>
</dbReference>
<evidence type="ECO:0000313" key="1">
    <source>
        <dbReference type="EMBL" id="EHQ36667.1"/>
    </source>
</evidence>
<gene>
    <name evidence="1" type="ORF">Metlim_2626</name>
</gene>
<keyword evidence="2" id="KW-1185">Reference proteome</keyword>
<dbReference type="HOGENOM" id="CLU_703240_0_0_2"/>
<protein>
    <submittedName>
        <fullName evidence="1">Uncharacterized protein</fullName>
    </submittedName>
</protein>
<dbReference type="OrthoDB" id="104754at2157"/>
<dbReference type="Proteomes" id="UP000005741">
    <property type="component" value="Chromosome"/>
</dbReference>
<sequence>MPRGEKLTDAIRYEKVESLKTDLFLYIDNNPEKISNNLPVFFGHVMSALENAFPDIDDSTHDDFIDSVAYRIMISSSEAKKTEFIEKIIQNAVRCKRKKTKKSTLKVFSGIKLMDVGKYWEAISYFGDLWKHDARIGIYIAFCYYALSEDENKSSQNINELAGRPSEYELASREILLELARSQPEINRLKQIDIKDTEIMDRAFWLMINKALEWFPSERWFLKIGIAKAKNDGNEIKRSQLLSYAIEKYTNDLDFMREYYYYKLEKRDAMGASGIVKQMIQQNPDNLEPVYYGIKLSLLSNSKNTYNQYRKDALEKGIPHYLIQLYDLAIYIMREEKKEADLQLKLIKKKFKSLHFYLAVIEYLMKDIFSDDSERKKAAKNVFFDSLDRYSMQVIKIQE</sequence>
<organism evidence="1 2">
    <name type="scientific">Methanoplanus limicola DSM 2279</name>
    <dbReference type="NCBI Taxonomy" id="937775"/>
    <lineage>
        <taxon>Archaea</taxon>
        <taxon>Methanobacteriati</taxon>
        <taxon>Methanobacteriota</taxon>
        <taxon>Stenosarchaea group</taxon>
        <taxon>Methanomicrobia</taxon>
        <taxon>Methanomicrobiales</taxon>
        <taxon>Methanomicrobiaceae</taxon>
        <taxon>Methanoplanus</taxon>
    </lineage>
</organism>
<accession>H1Z4B9</accession>
<dbReference type="AlphaFoldDB" id="H1Z4B9"/>
<dbReference type="EMBL" id="CM001436">
    <property type="protein sequence ID" value="EHQ36667.1"/>
    <property type="molecule type" value="Genomic_DNA"/>
</dbReference>
<dbReference type="STRING" id="937775.Metlim_2626"/>
<name>H1Z4B9_9EURY</name>